<gene>
    <name evidence="3" type="ORF">D5077_03350</name>
    <name evidence="2" type="ORF">DF213_19520</name>
</gene>
<dbReference type="EMBL" id="QESZ01000033">
    <property type="protein sequence ID" value="PWD69930.1"/>
    <property type="molecule type" value="Genomic_DNA"/>
</dbReference>
<dbReference type="Proteomes" id="UP000245055">
    <property type="component" value="Unassembled WGS sequence"/>
</dbReference>
<accession>A0AAX1C1J3</accession>
<dbReference type="AlphaFoldDB" id="A0AAX1C1J3"/>
<dbReference type="EMBL" id="QZDO01000009">
    <property type="protein sequence ID" value="RJL75864.1"/>
    <property type="molecule type" value="Genomic_DNA"/>
</dbReference>
<sequence length="127" mass="13955">MADSQRPHAISDRASVAFTGWHNAAHAAVPASVTWRAARHTSKPRRRFSHTALQHDFANAKTAFTTVTTTALFFCFIAACALLSWHGFSAFVNGGNDFNAEFGKSNSGYILRWFPKADGHDDKRALS</sequence>
<protein>
    <submittedName>
        <fullName evidence="2">Uncharacterized protein</fullName>
    </submittedName>
</protein>
<feature type="transmembrane region" description="Helical" evidence="1">
    <location>
        <begin position="63"/>
        <end position="85"/>
    </location>
</feature>
<proteinExistence type="predicted"/>
<evidence type="ECO:0000313" key="3">
    <source>
        <dbReference type="EMBL" id="RJL75864.1"/>
    </source>
</evidence>
<evidence type="ECO:0000313" key="5">
    <source>
        <dbReference type="Proteomes" id="UP000266633"/>
    </source>
</evidence>
<evidence type="ECO:0000313" key="2">
    <source>
        <dbReference type="EMBL" id="PWD69930.1"/>
    </source>
</evidence>
<keyword evidence="5" id="KW-1185">Reference proteome</keyword>
<evidence type="ECO:0000256" key="1">
    <source>
        <dbReference type="SAM" id="Phobius"/>
    </source>
</evidence>
<organism evidence="2 4">
    <name type="scientific">Dickeya dianthicola</name>
    <dbReference type="NCBI Taxonomy" id="204039"/>
    <lineage>
        <taxon>Bacteria</taxon>
        <taxon>Pseudomonadati</taxon>
        <taxon>Pseudomonadota</taxon>
        <taxon>Gammaproteobacteria</taxon>
        <taxon>Enterobacterales</taxon>
        <taxon>Pectobacteriaceae</taxon>
        <taxon>Dickeya</taxon>
    </lineage>
</organism>
<keyword evidence="1" id="KW-1133">Transmembrane helix</keyword>
<name>A0AAX1C1J3_9GAMM</name>
<keyword evidence="1" id="KW-0472">Membrane</keyword>
<reference evidence="3 5" key="2">
    <citation type="submission" date="2018-09" db="EMBL/GenBank/DDBJ databases">
        <title>Phylogenetic diversity of Pectobacterium and Dickeya strains causing blackleg disease of potato in Morocco.</title>
        <authorList>
            <person name="Oulghazi S."/>
            <person name="Moumni M."/>
            <person name="Faure D."/>
        </authorList>
    </citation>
    <scope>NUCLEOTIDE SEQUENCE [LARGE SCALE GENOMIC DNA]</scope>
    <source>
        <strain evidence="3 5">S4.16.03.LID</strain>
    </source>
</reference>
<evidence type="ECO:0000313" key="4">
    <source>
        <dbReference type="Proteomes" id="UP000245055"/>
    </source>
</evidence>
<dbReference type="Proteomes" id="UP000266633">
    <property type="component" value="Unassembled WGS sequence"/>
</dbReference>
<comment type="caution">
    <text evidence="2">The sequence shown here is derived from an EMBL/GenBank/DDBJ whole genome shotgun (WGS) entry which is preliminary data.</text>
</comment>
<keyword evidence="1" id="KW-0812">Transmembrane</keyword>
<reference evidence="2 4" key="1">
    <citation type="submission" date="2018-05" db="EMBL/GenBank/DDBJ databases">
        <title>Genomic diversity of pathogens causing Blackleg of Potato in Pakistan.</title>
        <authorList>
            <person name="Sarfraz S."/>
            <person name="Riaz K."/>
            <person name="Oulghazi S."/>
            <person name="Cigna J."/>
            <person name="Sahi S.T."/>
            <person name="Khan S.H."/>
            <person name="Hameed A."/>
            <person name="Faure D."/>
        </authorList>
    </citation>
    <scope>NUCLEOTIDE SEQUENCE [LARGE SCALE GENOMIC DNA]</scope>
    <source>
        <strain evidence="2 4">SS70</strain>
    </source>
</reference>